<dbReference type="EMBL" id="CAQQ02194770">
    <property type="status" value="NOT_ANNOTATED_CDS"/>
    <property type="molecule type" value="Genomic_DNA"/>
</dbReference>
<protein>
    <submittedName>
        <fullName evidence="1">Uncharacterized protein</fullName>
    </submittedName>
</protein>
<dbReference type="HOGENOM" id="CLU_1888153_0_0_1"/>
<proteinExistence type="predicted"/>
<dbReference type="EnsemblMetazoa" id="MESCA001671-RA">
    <property type="protein sequence ID" value="MESCA001671-PA"/>
    <property type="gene ID" value="MESCA001671"/>
</dbReference>
<sequence length="135" mass="15697">MSGSALDLPFSFLSFIRSCVAPGFHMVLGFQKNFTFESLKFAFGRIMPSLNLIGRRFRIPDKLSINKFKKFYKANFIKLEERSQALCQSLGAYQRASLYNPYKSLIWAHAPTEDREDEAKDNFNEQFEQAFFPMI</sequence>
<organism evidence="1 2">
    <name type="scientific">Megaselia scalaris</name>
    <name type="common">Humpbacked fly</name>
    <name type="synonym">Phora scalaris</name>
    <dbReference type="NCBI Taxonomy" id="36166"/>
    <lineage>
        <taxon>Eukaryota</taxon>
        <taxon>Metazoa</taxon>
        <taxon>Ecdysozoa</taxon>
        <taxon>Arthropoda</taxon>
        <taxon>Hexapoda</taxon>
        <taxon>Insecta</taxon>
        <taxon>Pterygota</taxon>
        <taxon>Neoptera</taxon>
        <taxon>Endopterygota</taxon>
        <taxon>Diptera</taxon>
        <taxon>Brachycera</taxon>
        <taxon>Muscomorpha</taxon>
        <taxon>Platypezoidea</taxon>
        <taxon>Phoridae</taxon>
        <taxon>Megaseliini</taxon>
        <taxon>Megaselia</taxon>
    </lineage>
</organism>
<name>T1GEB2_MEGSC</name>
<dbReference type="EMBL" id="CAQQ02194769">
    <property type="status" value="NOT_ANNOTATED_CDS"/>
    <property type="molecule type" value="Genomic_DNA"/>
</dbReference>
<reference evidence="2" key="1">
    <citation type="submission" date="2013-02" db="EMBL/GenBank/DDBJ databases">
        <authorList>
            <person name="Hughes D."/>
        </authorList>
    </citation>
    <scope>NUCLEOTIDE SEQUENCE</scope>
    <source>
        <strain>Durham</strain>
        <strain evidence="2">NC isolate 2 -- Noor lab</strain>
    </source>
</reference>
<keyword evidence="2" id="KW-1185">Reference proteome</keyword>
<accession>T1GEB2</accession>
<dbReference type="Proteomes" id="UP000015102">
    <property type="component" value="Unassembled WGS sequence"/>
</dbReference>
<dbReference type="AlphaFoldDB" id="T1GEB2"/>
<evidence type="ECO:0000313" key="1">
    <source>
        <dbReference type="EnsemblMetazoa" id="MESCA001671-PA"/>
    </source>
</evidence>
<reference evidence="1" key="2">
    <citation type="submission" date="2015-06" db="UniProtKB">
        <authorList>
            <consortium name="EnsemblMetazoa"/>
        </authorList>
    </citation>
    <scope>IDENTIFICATION</scope>
</reference>
<evidence type="ECO:0000313" key="2">
    <source>
        <dbReference type="Proteomes" id="UP000015102"/>
    </source>
</evidence>